<reference evidence="2 3" key="1">
    <citation type="submission" date="2024-03" db="EMBL/GenBank/DDBJ databases">
        <title>Sequence of Lycoming College Course Isolates.</title>
        <authorList>
            <person name="Plotts O."/>
            <person name="Newman J."/>
        </authorList>
    </citation>
    <scope>NUCLEOTIDE SEQUENCE [LARGE SCALE GENOMIC DNA]</scope>
    <source>
        <strain evidence="2 3">CJB-3</strain>
    </source>
</reference>
<dbReference type="RefSeq" id="WP_288882218.1">
    <property type="nucleotide sequence ID" value="NZ_CBFGNQ010000014.1"/>
</dbReference>
<keyword evidence="1" id="KW-0732">Signal</keyword>
<evidence type="ECO:0000313" key="3">
    <source>
        <dbReference type="Proteomes" id="UP001378956"/>
    </source>
</evidence>
<evidence type="ECO:0000313" key="2">
    <source>
        <dbReference type="EMBL" id="MEJ2904230.1"/>
    </source>
</evidence>
<gene>
    <name evidence="2" type="ORF">WAE58_17450</name>
</gene>
<accession>A0ABU8NPP2</accession>
<name>A0ABU8NPP2_9SPHI</name>
<organism evidence="2 3">
    <name type="scientific">Pedobacter panaciterrae</name>
    <dbReference type="NCBI Taxonomy" id="363849"/>
    <lineage>
        <taxon>Bacteria</taxon>
        <taxon>Pseudomonadati</taxon>
        <taxon>Bacteroidota</taxon>
        <taxon>Sphingobacteriia</taxon>
        <taxon>Sphingobacteriales</taxon>
        <taxon>Sphingobacteriaceae</taxon>
        <taxon>Pedobacter</taxon>
    </lineage>
</organism>
<feature type="chain" id="PRO_5047063611" description="Lipocalin-like protein" evidence="1">
    <location>
        <begin position="20"/>
        <end position="136"/>
    </location>
</feature>
<comment type="caution">
    <text evidence="2">The sequence shown here is derived from an EMBL/GenBank/DDBJ whole genome shotgun (WGS) entry which is preliminary data.</text>
</comment>
<sequence>MKTLLLICLLVSTSFGLKAQEVEIDQVIGHWELKDIPKAAGKEVVLVDSVYDGRAFENHTLLNVGGNFPNQLISVFIDKKDYDKFGGDVLKLYQHKKISVHGKLSLHKDKPQIVVTDPKQLNNHLSWKQKVLNVIF</sequence>
<dbReference type="Proteomes" id="UP001378956">
    <property type="component" value="Unassembled WGS sequence"/>
</dbReference>
<dbReference type="EMBL" id="JBBEUB010000006">
    <property type="protein sequence ID" value="MEJ2904230.1"/>
    <property type="molecule type" value="Genomic_DNA"/>
</dbReference>
<evidence type="ECO:0000256" key="1">
    <source>
        <dbReference type="SAM" id="SignalP"/>
    </source>
</evidence>
<evidence type="ECO:0008006" key="4">
    <source>
        <dbReference type="Google" id="ProtNLM"/>
    </source>
</evidence>
<proteinExistence type="predicted"/>
<protein>
    <recommendedName>
        <fullName evidence="4">Lipocalin-like protein</fullName>
    </recommendedName>
</protein>
<feature type="signal peptide" evidence="1">
    <location>
        <begin position="1"/>
        <end position="19"/>
    </location>
</feature>
<keyword evidence="3" id="KW-1185">Reference proteome</keyword>